<evidence type="ECO:0000256" key="1">
    <source>
        <dbReference type="ARBA" id="ARBA00022468"/>
    </source>
</evidence>
<dbReference type="GO" id="GO:0005096">
    <property type="term" value="F:GTPase activator activity"/>
    <property type="evidence" value="ECO:0007669"/>
    <property type="project" value="UniProtKB-KW"/>
</dbReference>
<dbReference type="PANTHER" id="PTHR20913:SF7">
    <property type="entry name" value="RE60063P"/>
    <property type="match status" value="1"/>
</dbReference>
<dbReference type="EMBL" id="CAJNOC010000078">
    <property type="protein sequence ID" value="CAF0712881.1"/>
    <property type="molecule type" value="Genomic_DNA"/>
</dbReference>
<reference evidence="4" key="1">
    <citation type="submission" date="2021-02" db="EMBL/GenBank/DDBJ databases">
        <authorList>
            <person name="Nowell W R."/>
        </authorList>
    </citation>
    <scope>NUCLEOTIDE SEQUENCE</scope>
    <source>
        <strain evidence="4">Ploen Becks lab</strain>
    </source>
</reference>
<dbReference type="PANTHER" id="PTHR20913">
    <property type="entry name" value="TBC1 DOMAIN FAMILY MEMBER 20/GTPASE"/>
    <property type="match status" value="1"/>
</dbReference>
<dbReference type="Gene3D" id="1.10.8.1310">
    <property type="match status" value="1"/>
</dbReference>
<keyword evidence="2" id="KW-0472">Membrane</keyword>
<comment type="caution">
    <text evidence="4">The sequence shown here is derived from an EMBL/GenBank/DDBJ whole genome shotgun (WGS) entry which is preliminary data.</text>
</comment>
<dbReference type="Proteomes" id="UP000663879">
    <property type="component" value="Unassembled WGS sequence"/>
</dbReference>
<protein>
    <recommendedName>
        <fullName evidence="3">Rab-GAP TBC domain-containing protein</fullName>
    </recommendedName>
</protein>
<accession>A0A813M7R5</accession>
<name>A0A813M7R5_9BILA</name>
<dbReference type="PROSITE" id="PS50086">
    <property type="entry name" value="TBC_RABGAP"/>
    <property type="match status" value="1"/>
</dbReference>
<feature type="transmembrane region" description="Helical" evidence="2">
    <location>
        <begin position="487"/>
        <end position="505"/>
    </location>
</feature>
<proteinExistence type="predicted"/>
<dbReference type="FunFam" id="1.10.8.1310:FF:000001">
    <property type="entry name" value="TBC1 domain family, member 20"/>
    <property type="match status" value="1"/>
</dbReference>
<evidence type="ECO:0000313" key="5">
    <source>
        <dbReference type="Proteomes" id="UP000663879"/>
    </source>
</evidence>
<evidence type="ECO:0000259" key="3">
    <source>
        <dbReference type="PROSITE" id="PS50086"/>
    </source>
</evidence>
<keyword evidence="2" id="KW-0812">Transmembrane</keyword>
<dbReference type="GO" id="GO:0006888">
    <property type="term" value="P:endoplasmic reticulum to Golgi vesicle-mediated transport"/>
    <property type="evidence" value="ECO:0007669"/>
    <property type="project" value="TreeGrafter"/>
</dbReference>
<keyword evidence="2" id="KW-1133">Transmembrane helix</keyword>
<dbReference type="OrthoDB" id="206700at2759"/>
<evidence type="ECO:0000256" key="2">
    <source>
        <dbReference type="SAM" id="Phobius"/>
    </source>
</evidence>
<organism evidence="4 5">
    <name type="scientific">Brachionus calyciflorus</name>
    <dbReference type="NCBI Taxonomy" id="104777"/>
    <lineage>
        <taxon>Eukaryota</taxon>
        <taxon>Metazoa</taxon>
        <taxon>Spiralia</taxon>
        <taxon>Gnathifera</taxon>
        <taxon>Rotifera</taxon>
        <taxon>Eurotatoria</taxon>
        <taxon>Monogononta</taxon>
        <taxon>Pseudotrocha</taxon>
        <taxon>Ploima</taxon>
        <taxon>Brachionidae</taxon>
        <taxon>Brachionus</taxon>
    </lineage>
</organism>
<dbReference type="GO" id="GO:0005789">
    <property type="term" value="C:endoplasmic reticulum membrane"/>
    <property type="evidence" value="ECO:0007669"/>
    <property type="project" value="TreeGrafter"/>
</dbReference>
<dbReference type="AlphaFoldDB" id="A0A813M7R5"/>
<keyword evidence="1" id="KW-0343">GTPase activation</keyword>
<keyword evidence="5" id="KW-1185">Reference proteome</keyword>
<gene>
    <name evidence="4" type="ORF">OXX778_LOCUS1271</name>
</gene>
<dbReference type="InterPro" id="IPR035969">
    <property type="entry name" value="Rab-GAP_TBC_sf"/>
</dbReference>
<dbReference type="SMART" id="SM00164">
    <property type="entry name" value="TBC"/>
    <property type="match status" value="1"/>
</dbReference>
<dbReference type="Pfam" id="PF00566">
    <property type="entry name" value="RabGAP-TBC"/>
    <property type="match status" value="1"/>
</dbReference>
<sequence>MSNHAGKNNSVKFIDSVDAYDDDSDSLGSVLSDYNNIFYDAPTIEEPKNSEIDFGNFRTSKLCIDDSIDTSLNEPSDEEDSFILDDENMTFSLDEDKLIEKEFNDYLDDEHEILSEANEEKKRKIDQLNSIELNFDNYDLIRKMAIEKYGFVSKNFRRKAWPILILHKIKSLGSPDLIMNSFISIYENMTESQIKNNKYYNQVTLDVVRTLKRFPPEISDKLRLKLQDQLIDLICKILIKHDNLHYYQGYHDICITFLLVAGVQNCLPLIENLTLTHLTCYMESTMESTMKLLFNIMPLIDKLDPQVAEHIQRAELGVIFGLSWLITWYSHVMENLKIILRLYDFFIATDPLMPIYLGAIIVADKADVILEIDCDMASLHTVISKFPSKLNSSEQIENYIKSALKLFETYPPSSLPELNEQWLIKCQLILQQEEERRFQREQEEEMYLRQRKKNKTNDTDNKNNKVAKRKNLNMIRFRDGKSKANKFLFGLTFTVGVAAVAMYALNSNGIKDTPDLFSRFYQILSLKEF</sequence>
<feature type="domain" description="Rab-GAP TBC" evidence="3">
    <location>
        <begin position="151"/>
        <end position="350"/>
    </location>
</feature>
<dbReference type="InterPro" id="IPR000195">
    <property type="entry name" value="Rab-GAP-TBC_dom"/>
</dbReference>
<dbReference type="Gene3D" id="1.10.472.80">
    <property type="entry name" value="Ypt/Rab-GAP domain of gyp1p, domain 3"/>
    <property type="match status" value="1"/>
</dbReference>
<evidence type="ECO:0000313" key="4">
    <source>
        <dbReference type="EMBL" id="CAF0712881.1"/>
    </source>
</evidence>
<dbReference type="InterPro" id="IPR045913">
    <property type="entry name" value="TBC20/Gyp8-like"/>
</dbReference>
<dbReference type="SUPFAM" id="SSF47923">
    <property type="entry name" value="Ypt/Rab-GAP domain of gyp1p"/>
    <property type="match status" value="2"/>
</dbReference>